<dbReference type="STRING" id="561720.SAMN06275492_10969"/>
<organism evidence="1 2">
    <name type="scientific">Dethiosulfovibrio salsuginis</name>
    <dbReference type="NCBI Taxonomy" id="561720"/>
    <lineage>
        <taxon>Bacteria</taxon>
        <taxon>Thermotogati</taxon>
        <taxon>Synergistota</taxon>
        <taxon>Synergistia</taxon>
        <taxon>Synergistales</taxon>
        <taxon>Dethiosulfovibrionaceae</taxon>
        <taxon>Dethiosulfovibrio</taxon>
    </lineage>
</organism>
<dbReference type="Proteomes" id="UP000193355">
    <property type="component" value="Unassembled WGS sequence"/>
</dbReference>
<keyword evidence="2" id="KW-1185">Reference proteome</keyword>
<gene>
    <name evidence="1" type="ORF">SAMN06275492_10969</name>
</gene>
<evidence type="ECO:0000313" key="1">
    <source>
        <dbReference type="EMBL" id="SMG23789.1"/>
    </source>
</evidence>
<reference evidence="2" key="1">
    <citation type="submission" date="2017-04" db="EMBL/GenBank/DDBJ databases">
        <authorList>
            <person name="Varghese N."/>
            <person name="Submissions S."/>
        </authorList>
    </citation>
    <scope>NUCLEOTIDE SEQUENCE [LARGE SCALE GENOMIC DNA]</scope>
    <source>
        <strain evidence="2">USBA 82</strain>
    </source>
</reference>
<accession>A0A1X7J7U7</accession>
<protein>
    <submittedName>
        <fullName evidence="1">Uncharacterized protein</fullName>
    </submittedName>
</protein>
<proteinExistence type="predicted"/>
<dbReference type="EMBL" id="FXBB01000009">
    <property type="protein sequence ID" value="SMG23789.1"/>
    <property type="molecule type" value="Genomic_DNA"/>
</dbReference>
<sequence>MSDQLIEESGMTFGPYPSDLCFYIEKSETYRHIRKKIKIAEFLLLRKKPEKTAIWVIEAKSSSPKEENRQNFDDFIAEIREKFVNAFSLGWSCCLGRHLIAEGELPEDFKDLDLARSDVRFILVINGHRDSWLPPLQDALNIAMNSTVRTWAFAPASVAVINDKMARQHGLICPE</sequence>
<evidence type="ECO:0000313" key="2">
    <source>
        <dbReference type="Proteomes" id="UP000193355"/>
    </source>
</evidence>
<dbReference type="AlphaFoldDB" id="A0A1X7J7U7"/>
<name>A0A1X7J7U7_9BACT</name>
<dbReference type="RefSeq" id="WP_085544288.1">
    <property type="nucleotide sequence ID" value="NZ_FXBB01000009.1"/>
</dbReference>
<dbReference type="OrthoDB" id="582102at2"/>